<keyword evidence="2" id="KW-0812">Transmembrane</keyword>
<accession>A0A0W8F9C5</accession>
<feature type="compositionally biased region" description="Low complexity" evidence="1">
    <location>
        <begin position="343"/>
        <end position="367"/>
    </location>
</feature>
<feature type="region of interest" description="Disordered" evidence="1">
    <location>
        <begin position="301"/>
        <end position="323"/>
    </location>
</feature>
<evidence type="ECO:0000313" key="4">
    <source>
        <dbReference type="EMBL" id="KUG17492.1"/>
    </source>
</evidence>
<keyword evidence="2" id="KW-0472">Membrane</keyword>
<feature type="region of interest" description="Disordered" evidence="1">
    <location>
        <begin position="713"/>
        <end position="745"/>
    </location>
</feature>
<evidence type="ECO:0000256" key="2">
    <source>
        <dbReference type="SAM" id="Phobius"/>
    </source>
</evidence>
<dbReference type="InterPro" id="IPR011674">
    <property type="entry name" value="DUF1616"/>
</dbReference>
<dbReference type="Gene3D" id="3.40.1350.20">
    <property type="match status" value="4"/>
</dbReference>
<feature type="transmembrane region" description="Helical" evidence="2">
    <location>
        <begin position="155"/>
        <end position="175"/>
    </location>
</feature>
<feature type="transmembrane region" description="Helical" evidence="2">
    <location>
        <begin position="69"/>
        <end position="90"/>
    </location>
</feature>
<organism evidence="4">
    <name type="scientific">hydrocarbon metagenome</name>
    <dbReference type="NCBI Taxonomy" id="938273"/>
    <lineage>
        <taxon>unclassified sequences</taxon>
        <taxon>metagenomes</taxon>
        <taxon>ecological metagenomes</taxon>
    </lineage>
</organism>
<gene>
    <name evidence="4" type="ORF">ASZ90_012811</name>
</gene>
<feature type="transmembrane region" description="Helical" evidence="2">
    <location>
        <begin position="96"/>
        <end position="116"/>
    </location>
</feature>
<keyword evidence="2" id="KW-1133">Transmembrane helix</keyword>
<proteinExistence type="predicted"/>
<feature type="compositionally biased region" description="Low complexity" evidence="1">
    <location>
        <begin position="467"/>
        <end position="477"/>
    </location>
</feature>
<feature type="compositionally biased region" description="Polar residues" evidence="1">
    <location>
        <begin position="713"/>
        <end position="726"/>
    </location>
</feature>
<evidence type="ECO:0000259" key="3">
    <source>
        <dbReference type="Pfam" id="PF07760"/>
    </source>
</evidence>
<dbReference type="Pfam" id="PF07760">
    <property type="entry name" value="DUF1616"/>
    <property type="match status" value="1"/>
</dbReference>
<reference evidence="4" key="1">
    <citation type="journal article" date="2015" name="Proc. Natl. Acad. Sci. U.S.A.">
        <title>Networks of energetic and metabolic interactions define dynamics in microbial communities.</title>
        <authorList>
            <person name="Embree M."/>
            <person name="Liu J.K."/>
            <person name="Al-Bassam M.M."/>
            <person name="Zengler K."/>
        </authorList>
    </citation>
    <scope>NUCLEOTIDE SEQUENCE</scope>
</reference>
<feature type="domain" description="DUF1616" evidence="3">
    <location>
        <begin position="13"/>
        <end position="296"/>
    </location>
</feature>
<feature type="region of interest" description="Disordered" evidence="1">
    <location>
        <begin position="337"/>
        <end position="437"/>
    </location>
</feature>
<feature type="region of interest" description="Disordered" evidence="1">
    <location>
        <begin position="467"/>
        <end position="494"/>
    </location>
</feature>
<evidence type="ECO:0000256" key="1">
    <source>
        <dbReference type="SAM" id="MobiDB-lite"/>
    </source>
</evidence>
<comment type="caution">
    <text evidence="4">The sequence shown here is derived from an EMBL/GenBank/DDBJ whole genome shotgun (WGS) entry which is preliminary data.</text>
</comment>
<dbReference type="AlphaFoldDB" id="A0A0W8F9C5"/>
<protein>
    <recommendedName>
        <fullName evidence="3">DUF1616 domain-containing protein</fullName>
    </recommendedName>
</protein>
<sequence length="981" mass="105638">MRTARQIPWYLIASILISLSAIALANLFAPPLKEAGSYLALALVILIPGYLAVISLFPAAGDLDLNRRLLLSLVASLLLAGLISLILYLTPRGLQAASLATILSFFVLFLAALSYLRWSALPRNKRFVIGAKRSYRSRRTSGRISSGFVSSRGPLLIALAAVLVLAGLALAFYHYQPGMNFLSSPKGYTDLEVTWPKSELGDSSEGQYTTLTAGRDLEARARIDNHEGIPVNYSLRLVFDNSTIFVKGLRLADNETWESMLGFVLEGQPGQQRLDLLLFKEGDSTAPCKSEHLLVDLVDDQSEDQEEMENSTNESMASSDGLPVSFEEKTKVTVLSAGGGGSSVAQVSGSAASSSSSAKSKPQSAATETEKKNATETTEYPPPAKAAVETGAVTEPTDASSGEIKAQPKASSITSEESPYPEEAESLSSSNSTNQAASKISVLPDNASGPENVSSSIFLSTNLSTSSSANLSSSAASDEQINPVPEDVNTAKNPARYGTIPGQPAEGDSIINHPPVLQSLQSSMPSPQTKGTAIIWRAEAIDPDGDRILYRFLLNGEEMKNWSRSGSWSFLTHYLPAGEYVITVQAMDGLHSPSDSFDSSLNATMVILEQNQPPILRELESDRKSPSPQGSLITWTASAADPDLDEISYRFLLDGQDMTGWMPSNSWVWNSSGVMAGDHKITVQIMDGSHASQNSFDCEMNRPYALKESTIGSPIESSAESSTPLLVSSPEDPSKPADVPAGASSTASLNQIPMFAELKPDAISPLETDAIINWTARAADPDGDELSYKFLLDGQDMTGWSSSSSWTWDTSDAPPGTHRITVLARDGKHAPTDSFDGSIDAEFTLMDKNLPPVLSSLVPDLSSPRVLGETIVWKAEAMDPDNDPILYKFQLGGKDMIRWSESNSWSWSTRGLSAGDYQITVLVRDGRHASEYSFDNSLAKSFRLKTSIDQQIDLLMSQRGFNASGDTEYSSSDIMLKVADT</sequence>
<name>A0A0W8F9C5_9ZZZZ</name>
<feature type="transmembrane region" description="Helical" evidence="2">
    <location>
        <begin position="35"/>
        <end position="57"/>
    </location>
</feature>
<feature type="transmembrane region" description="Helical" evidence="2">
    <location>
        <begin position="7"/>
        <end position="29"/>
    </location>
</feature>
<dbReference type="EMBL" id="LNQE01001437">
    <property type="protein sequence ID" value="KUG17492.1"/>
    <property type="molecule type" value="Genomic_DNA"/>
</dbReference>